<evidence type="ECO:0000256" key="2">
    <source>
        <dbReference type="ARBA" id="ARBA00022448"/>
    </source>
</evidence>
<evidence type="ECO:0000256" key="8">
    <source>
        <dbReference type="RuleBase" id="RU363032"/>
    </source>
</evidence>
<evidence type="ECO:0000256" key="6">
    <source>
        <dbReference type="ARBA" id="ARBA00022989"/>
    </source>
</evidence>
<feature type="transmembrane region" description="Helical" evidence="8">
    <location>
        <begin position="186"/>
        <end position="204"/>
    </location>
</feature>
<evidence type="ECO:0000313" key="10">
    <source>
        <dbReference type="EMBL" id="KON29736.1"/>
    </source>
</evidence>
<organism evidence="10 11">
    <name type="scientific">miscellaneous Crenarchaeota group-15 archaeon DG-45</name>
    <dbReference type="NCBI Taxonomy" id="1685127"/>
    <lineage>
        <taxon>Archaea</taxon>
        <taxon>Candidatus Bathyarchaeota</taxon>
        <taxon>MCG-15</taxon>
    </lineage>
</organism>
<dbReference type="SUPFAM" id="SSF161098">
    <property type="entry name" value="MetI-like"/>
    <property type="match status" value="1"/>
</dbReference>
<keyword evidence="5" id="KW-0029">Amino-acid transport</keyword>
<dbReference type="InterPro" id="IPR043429">
    <property type="entry name" value="ArtM/GltK/GlnP/TcyL/YhdX-like"/>
</dbReference>
<feature type="transmembrane region" description="Helical" evidence="8">
    <location>
        <begin position="12"/>
        <end position="38"/>
    </location>
</feature>
<dbReference type="InterPro" id="IPR035906">
    <property type="entry name" value="MetI-like_sf"/>
</dbReference>
<dbReference type="AlphaFoldDB" id="A0A0M0BN29"/>
<comment type="subcellular location">
    <subcellularLocation>
        <location evidence="1 8">Cell membrane</location>
        <topology evidence="1 8">Multi-pass membrane protein</topology>
    </subcellularLocation>
</comment>
<dbReference type="Pfam" id="PF00528">
    <property type="entry name" value="BPD_transp_1"/>
    <property type="match status" value="1"/>
</dbReference>
<dbReference type="PANTHER" id="PTHR30614">
    <property type="entry name" value="MEMBRANE COMPONENT OF AMINO ACID ABC TRANSPORTER"/>
    <property type="match status" value="1"/>
</dbReference>
<keyword evidence="2 8" id="KW-0813">Transport</keyword>
<dbReference type="PANTHER" id="PTHR30614:SF0">
    <property type="entry name" value="L-CYSTINE TRANSPORT SYSTEM PERMEASE PROTEIN TCYL"/>
    <property type="match status" value="1"/>
</dbReference>
<feature type="transmembrane region" description="Helical" evidence="8">
    <location>
        <begin position="50"/>
        <end position="71"/>
    </location>
</feature>
<gene>
    <name evidence="10" type="ORF">AC482_05760</name>
</gene>
<keyword evidence="7 8" id="KW-0472">Membrane</keyword>
<reference evidence="10 11" key="1">
    <citation type="submission" date="2015-06" db="EMBL/GenBank/DDBJ databases">
        <title>New insights into the roles of widespread benthic archaea in carbon and nitrogen cycling.</title>
        <authorList>
            <person name="Lazar C.S."/>
            <person name="Baker B.J."/>
            <person name="Seitz K.W."/>
            <person name="Hyde A.S."/>
            <person name="Dick G.J."/>
            <person name="Hinrichs K.-U."/>
            <person name="Teske A.P."/>
        </authorList>
    </citation>
    <scope>NUCLEOTIDE SEQUENCE [LARGE SCALE GENOMIC DNA]</scope>
    <source>
        <strain evidence="10">DG-45</strain>
    </source>
</reference>
<dbReference type="PROSITE" id="PS50928">
    <property type="entry name" value="ABC_TM1"/>
    <property type="match status" value="1"/>
</dbReference>
<dbReference type="NCBIfam" id="TIGR01726">
    <property type="entry name" value="HEQRo_perm_3TM"/>
    <property type="match status" value="1"/>
</dbReference>
<evidence type="ECO:0000256" key="3">
    <source>
        <dbReference type="ARBA" id="ARBA00022475"/>
    </source>
</evidence>
<evidence type="ECO:0000313" key="11">
    <source>
        <dbReference type="Proteomes" id="UP000037210"/>
    </source>
</evidence>
<dbReference type="GO" id="GO:0043190">
    <property type="term" value="C:ATP-binding cassette (ABC) transporter complex"/>
    <property type="evidence" value="ECO:0007669"/>
    <property type="project" value="InterPro"/>
</dbReference>
<comment type="similarity">
    <text evidence="8">Belongs to the binding-protein-dependent transport system permease family.</text>
</comment>
<keyword evidence="6 8" id="KW-1133">Transmembrane helix</keyword>
<keyword evidence="4 8" id="KW-0812">Transmembrane</keyword>
<dbReference type="EMBL" id="LFWZ01000053">
    <property type="protein sequence ID" value="KON29736.1"/>
    <property type="molecule type" value="Genomic_DNA"/>
</dbReference>
<feature type="domain" description="ABC transmembrane type-1" evidence="9">
    <location>
        <begin position="11"/>
        <end position="204"/>
    </location>
</feature>
<accession>A0A0M0BN29</accession>
<feature type="transmembrane region" description="Helical" evidence="8">
    <location>
        <begin position="77"/>
        <end position="98"/>
    </location>
</feature>
<dbReference type="CDD" id="cd06261">
    <property type="entry name" value="TM_PBP2"/>
    <property type="match status" value="1"/>
</dbReference>
<proteinExistence type="inferred from homology"/>
<dbReference type="InterPro" id="IPR000515">
    <property type="entry name" value="MetI-like"/>
</dbReference>
<evidence type="ECO:0000256" key="7">
    <source>
        <dbReference type="ARBA" id="ARBA00023136"/>
    </source>
</evidence>
<name>A0A0M0BN29_9ARCH</name>
<dbReference type="GO" id="GO:0006865">
    <property type="term" value="P:amino acid transport"/>
    <property type="evidence" value="ECO:0007669"/>
    <property type="project" value="UniProtKB-KW"/>
</dbReference>
<evidence type="ECO:0000259" key="9">
    <source>
        <dbReference type="PROSITE" id="PS50928"/>
    </source>
</evidence>
<keyword evidence="3" id="KW-1003">Cell membrane</keyword>
<dbReference type="GO" id="GO:0022857">
    <property type="term" value="F:transmembrane transporter activity"/>
    <property type="evidence" value="ECO:0007669"/>
    <property type="project" value="InterPro"/>
</dbReference>
<evidence type="ECO:0000256" key="1">
    <source>
        <dbReference type="ARBA" id="ARBA00004651"/>
    </source>
</evidence>
<comment type="caution">
    <text evidence="10">The sequence shown here is derived from an EMBL/GenBank/DDBJ whole genome shotgun (WGS) entry which is preliminary data.</text>
</comment>
<protein>
    <recommendedName>
        <fullName evidence="9">ABC transmembrane type-1 domain-containing protein</fullName>
    </recommendedName>
</protein>
<dbReference type="Proteomes" id="UP000037210">
    <property type="component" value="Unassembled WGS sequence"/>
</dbReference>
<dbReference type="Gene3D" id="1.10.3720.10">
    <property type="entry name" value="MetI-like"/>
    <property type="match status" value="1"/>
</dbReference>
<sequence>MYFLMKYLPMILRGFVLTVQVTFFGVLMGLALGILLAIGDLYGGRVISTVIKLYVEFFRGSPLIVQLFIFYYSVPNLLGILLDSFTVGLAVFALNSAAYQKGYIKGAMESVFEDQMTAALSLGLTRAQAIRHVVLPQALRIVIPAWSNEFCSLAKSTAALLVIAVPELTSALKAISSWTWRVLETYAFGALIYLVWISAVMKVLDVIYNKVKIHEIEVTA</sequence>
<dbReference type="InterPro" id="IPR010065">
    <property type="entry name" value="AA_ABC_transptr_permease_3TM"/>
</dbReference>
<evidence type="ECO:0000256" key="4">
    <source>
        <dbReference type="ARBA" id="ARBA00022692"/>
    </source>
</evidence>
<evidence type="ECO:0000256" key="5">
    <source>
        <dbReference type="ARBA" id="ARBA00022970"/>
    </source>
</evidence>